<proteinExistence type="predicted"/>
<comment type="caution">
    <text evidence="3">The sequence shown here is derived from an EMBL/GenBank/DDBJ whole genome shotgun (WGS) entry which is preliminary data.</text>
</comment>
<dbReference type="AlphaFoldDB" id="A0A6N7Q2X9"/>
<keyword evidence="1" id="KW-0472">Membrane</keyword>
<keyword evidence="2" id="KW-0732">Signal</keyword>
<keyword evidence="1" id="KW-0812">Transmembrane</keyword>
<dbReference type="Proteomes" id="UP000440224">
    <property type="component" value="Unassembled WGS sequence"/>
</dbReference>
<evidence type="ECO:0000256" key="2">
    <source>
        <dbReference type="SAM" id="SignalP"/>
    </source>
</evidence>
<feature type="transmembrane region" description="Helical" evidence="1">
    <location>
        <begin position="53"/>
        <end position="73"/>
    </location>
</feature>
<dbReference type="RefSeq" id="WP_153825387.1">
    <property type="nucleotide sequence ID" value="NZ_WJIE01000043.1"/>
</dbReference>
<keyword evidence="4" id="KW-1185">Reference proteome</keyword>
<evidence type="ECO:0000313" key="4">
    <source>
        <dbReference type="Proteomes" id="UP000440224"/>
    </source>
</evidence>
<feature type="signal peptide" evidence="2">
    <location>
        <begin position="1"/>
        <end position="25"/>
    </location>
</feature>
<dbReference type="EMBL" id="WJIE01000043">
    <property type="protein sequence ID" value="MRG98623.1"/>
    <property type="molecule type" value="Genomic_DNA"/>
</dbReference>
<feature type="chain" id="PRO_5026948854" evidence="2">
    <location>
        <begin position="26"/>
        <end position="86"/>
    </location>
</feature>
<reference evidence="3 4" key="1">
    <citation type="submission" date="2019-10" db="EMBL/GenBank/DDBJ databases">
        <title>A soil myxobacterium in the family Polyangiaceae.</title>
        <authorList>
            <person name="Li Y."/>
            <person name="Wang J."/>
        </authorList>
    </citation>
    <scope>NUCLEOTIDE SEQUENCE [LARGE SCALE GENOMIC DNA]</scope>
    <source>
        <strain evidence="3 4">DSM 14734</strain>
    </source>
</reference>
<sequence length="86" mass="9470">MRRRILSVCGLVLLTAWFWAGAARADVLPSPERPADWDEHPAPTPEVPLEEMLARRLLPLLALGMAGGTALAATQRRRAFARAGRR</sequence>
<keyword evidence="1" id="KW-1133">Transmembrane helix</keyword>
<protein>
    <submittedName>
        <fullName evidence="3">Uncharacterized protein</fullName>
    </submittedName>
</protein>
<dbReference type="OrthoDB" id="5526281at2"/>
<gene>
    <name evidence="3" type="ORF">GF068_42940</name>
</gene>
<evidence type="ECO:0000313" key="3">
    <source>
        <dbReference type="EMBL" id="MRG98623.1"/>
    </source>
</evidence>
<evidence type="ECO:0000256" key="1">
    <source>
        <dbReference type="SAM" id="Phobius"/>
    </source>
</evidence>
<organism evidence="3 4">
    <name type="scientific">Polyangium spumosum</name>
    <dbReference type="NCBI Taxonomy" id="889282"/>
    <lineage>
        <taxon>Bacteria</taxon>
        <taxon>Pseudomonadati</taxon>
        <taxon>Myxococcota</taxon>
        <taxon>Polyangia</taxon>
        <taxon>Polyangiales</taxon>
        <taxon>Polyangiaceae</taxon>
        <taxon>Polyangium</taxon>
    </lineage>
</organism>
<name>A0A6N7Q2X9_9BACT</name>
<accession>A0A6N7Q2X9</accession>